<keyword evidence="2" id="KW-0732">Signal</keyword>
<organism evidence="3 4">
    <name type="scientific">Daejeonella rubra</name>
    <dbReference type="NCBI Taxonomy" id="990371"/>
    <lineage>
        <taxon>Bacteria</taxon>
        <taxon>Pseudomonadati</taxon>
        <taxon>Bacteroidota</taxon>
        <taxon>Sphingobacteriia</taxon>
        <taxon>Sphingobacteriales</taxon>
        <taxon>Sphingobacteriaceae</taxon>
        <taxon>Daejeonella</taxon>
    </lineage>
</organism>
<feature type="compositionally biased region" description="Basic and acidic residues" evidence="1">
    <location>
        <begin position="41"/>
        <end position="72"/>
    </location>
</feature>
<dbReference type="STRING" id="990371.SAMN05421813_103127"/>
<gene>
    <name evidence="3" type="ORF">SAMN05421813_103127</name>
</gene>
<evidence type="ECO:0000313" key="3">
    <source>
        <dbReference type="EMBL" id="SDL88451.1"/>
    </source>
</evidence>
<feature type="region of interest" description="Disordered" evidence="1">
    <location>
        <begin position="41"/>
        <end position="93"/>
    </location>
</feature>
<feature type="compositionally biased region" description="Basic and acidic residues" evidence="1">
    <location>
        <begin position="83"/>
        <end position="93"/>
    </location>
</feature>
<evidence type="ECO:0000313" key="4">
    <source>
        <dbReference type="Proteomes" id="UP000199226"/>
    </source>
</evidence>
<dbReference type="RefSeq" id="WP_090699879.1">
    <property type="nucleotide sequence ID" value="NZ_FNHH01000003.1"/>
</dbReference>
<sequence>MKPAQASFIGTRKQTYTQMKKIFLIIALFTASFSIAACNNQEKKDSHTHDDGSTHDDHAPDTASVKQEEFKIDSAQADTAGAHSHDNGEKNSH</sequence>
<feature type="chain" id="PRO_5011529559" evidence="2">
    <location>
        <begin position="37"/>
        <end position="93"/>
    </location>
</feature>
<name>A0A1G9NQ18_9SPHI</name>
<protein>
    <submittedName>
        <fullName evidence="3">Uncharacterized protein</fullName>
    </submittedName>
</protein>
<accession>A0A1G9NQ18</accession>
<dbReference type="Proteomes" id="UP000199226">
    <property type="component" value="Unassembled WGS sequence"/>
</dbReference>
<proteinExistence type="predicted"/>
<keyword evidence="4" id="KW-1185">Reference proteome</keyword>
<reference evidence="4" key="1">
    <citation type="submission" date="2016-10" db="EMBL/GenBank/DDBJ databases">
        <authorList>
            <person name="Varghese N."/>
            <person name="Submissions S."/>
        </authorList>
    </citation>
    <scope>NUCLEOTIDE SEQUENCE [LARGE SCALE GENOMIC DNA]</scope>
    <source>
        <strain evidence="4">DSM 24536</strain>
    </source>
</reference>
<dbReference type="EMBL" id="FNHH01000003">
    <property type="protein sequence ID" value="SDL88451.1"/>
    <property type="molecule type" value="Genomic_DNA"/>
</dbReference>
<evidence type="ECO:0000256" key="1">
    <source>
        <dbReference type="SAM" id="MobiDB-lite"/>
    </source>
</evidence>
<dbReference type="AlphaFoldDB" id="A0A1G9NQ18"/>
<feature type="signal peptide" evidence="2">
    <location>
        <begin position="1"/>
        <end position="36"/>
    </location>
</feature>
<evidence type="ECO:0000256" key="2">
    <source>
        <dbReference type="SAM" id="SignalP"/>
    </source>
</evidence>